<keyword evidence="2" id="KW-1133">Transmembrane helix</keyword>
<evidence type="ECO:0000313" key="4">
    <source>
        <dbReference type="EMBL" id="QUV93778.1"/>
    </source>
</evidence>
<gene>
    <name evidence="4" type="ORF">J8C05_10495</name>
</gene>
<dbReference type="InterPro" id="IPR011110">
    <property type="entry name" value="Reg_prop"/>
</dbReference>
<accession>A0ABX8AYI9</accession>
<keyword evidence="2" id="KW-0812">Transmembrane</keyword>
<protein>
    <submittedName>
        <fullName evidence="4">SpoIIE family protein phosphatase</fullName>
    </submittedName>
</protein>
<proteinExistence type="predicted"/>
<dbReference type="Pfam" id="PF07494">
    <property type="entry name" value="Reg_prop"/>
    <property type="match status" value="3"/>
</dbReference>
<dbReference type="Pfam" id="PF07228">
    <property type="entry name" value="SpoIIE"/>
    <property type="match status" value="1"/>
</dbReference>
<name>A0ABX8AYI9_9BACT</name>
<dbReference type="InterPro" id="IPR036457">
    <property type="entry name" value="PPM-type-like_dom_sf"/>
</dbReference>
<feature type="transmembrane region" description="Helical" evidence="2">
    <location>
        <begin position="786"/>
        <end position="804"/>
    </location>
</feature>
<organism evidence="4 5">
    <name type="scientific">Chloracidobacterium sp. N</name>
    <dbReference type="NCBI Taxonomy" id="2821540"/>
    <lineage>
        <taxon>Bacteria</taxon>
        <taxon>Pseudomonadati</taxon>
        <taxon>Acidobacteriota</taxon>
        <taxon>Terriglobia</taxon>
        <taxon>Terriglobales</taxon>
        <taxon>Acidobacteriaceae</taxon>
        <taxon>Chloracidobacterium</taxon>
        <taxon>Chloracidobacterium aggregatum</taxon>
    </lineage>
</organism>
<keyword evidence="5" id="KW-1185">Reference proteome</keyword>
<reference evidence="4 5" key="1">
    <citation type="submission" date="2021-03" db="EMBL/GenBank/DDBJ databases">
        <title>Genomic and phenotypic characterization of Chloracidobacterium isolates provides evidence for multiple species.</title>
        <authorList>
            <person name="Saini M.K."/>
            <person name="Costas A.M.G."/>
            <person name="Tank M."/>
            <person name="Bryant D.A."/>
        </authorList>
    </citation>
    <scope>NUCLEOTIDE SEQUENCE [LARGE SCALE GENOMIC DNA]</scope>
    <source>
        <strain evidence="4 5">N</strain>
    </source>
</reference>
<evidence type="ECO:0000256" key="2">
    <source>
        <dbReference type="SAM" id="Phobius"/>
    </source>
</evidence>
<dbReference type="RefSeq" id="WP_211422123.1">
    <property type="nucleotide sequence ID" value="NZ_CP072642.1"/>
</dbReference>
<dbReference type="PANTHER" id="PTHR43547">
    <property type="entry name" value="TWO-COMPONENT HISTIDINE KINASE"/>
    <property type="match status" value="1"/>
</dbReference>
<dbReference type="InterPro" id="IPR015943">
    <property type="entry name" value="WD40/YVTN_repeat-like_dom_sf"/>
</dbReference>
<evidence type="ECO:0000256" key="1">
    <source>
        <dbReference type="ARBA" id="ARBA00022553"/>
    </source>
</evidence>
<feature type="domain" description="PPM-type phosphatase" evidence="3">
    <location>
        <begin position="860"/>
        <end position="1091"/>
    </location>
</feature>
<dbReference type="PANTHER" id="PTHR43547:SF2">
    <property type="entry name" value="HYBRID SIGNAL TRANSDUCTION HISTIDINE KINASE C"/>
    <property type="match status" value="1"/>
</dbReference>
<dbReference type="Proteomes" id="UP000677668">
    <property type="component" value="Chromosome 1"/>
</dbReference>
<dbReference type="Gene3D" id="3.60.40.10">
    <property type="entry name" value="PPM-type phosphatase domain"/>
    <property type="match status" value="1"/>
</dbReference>
<dbReference type="Pfam" id="PF07495">
    <property type="entry name" value="Y_Y_Y"/>
    <property type="match status" value="1"/>
</dbReference>
<dbReference type="SUPFAM" id="SSF63829">
    <property type="entry name" value="Calcium-dependent phosphotriesterase"/>
    <property type="match status" value="3"/>
</dbReference>
<evidence type="ECO:0000259" key="3">
    <source>
        <dbReference type="SMART" id="SM00331"/>
    </source>
</evidence>
<dbReference type="EMBL" id="CP072642">
    <property type="protein sequence ID" value="QUV93778.1"/>
    <property type="molecule type" value="Genomic_DNA"/>
</dbReference>
<keyword evidence="2" id="KW-0472">Membrane</keyword>
<evidence type="ECO:0000313" key="5">
    <source>
        <dbReference type="Proteomes" id="UP000677668"/>
    </source>
</evidence>
<dbReference type="InterPro" id="IPR013783">
    <property type="entry name" value="Ig-like_fold"/>
</dbReference>
<sequence length="1103" mass="125046">MRWWLVRGLVLLMGWQMALLSALGDPRPATAIFERFTREQGLSSDAVHCLWQDQRGFLWIGTEDGLNRYDGRTFRVYRHQPDQPGSLPGNFVHQLYETRDGTLWVALSKFGFCRYDHHTDTFVGYESQSRYEQLQSFYEDRQGILWVCAEGGLWRLDRQREDFRRCDLNIPDSGDVYQVCEDQAGQFWITGNRGLLRFDPATGAARVVFPALVSNAGGGRCRIHGVTPEGWLRLAVGDSALALFDPVRERCVMQLDTMGRTLDALPTEGAVGQSGAYVLLWEDQTVWLGRSGGLLQQLDLRRRTCQTFAPNPKRPGALVTSELACVLRDRAGVLWFGDMVAGLFRFSPTRNRFELYRHHPFDENSLSNDYIRGIFEDRQGNVWVATQHGGLNCLDRQTSRVTRYRARPADPRRLRSDEVRAVYEDRRGDLWVGTKVGLQRLDRVRGSFQSLPALPGKVWVYVIYEDARGALWVGGVGGLYEISPDRRQCRDHTPDVQQASSVRRIEVQTIHVSPRDGQMWIGLAYRALRYDPVHQSYREYRVDTRPEYGTPYVTHFAEDREGTLWMVTKGAGLCRFDAARETFTHITERDGLPHNNCYAMFPDADGTFWLSSDAGIVHFDPVRMRFRSYTVADGLQGPEFNRFSAFRNARGELFFGGTNGLNVFHPSNLVNNPVPPPVVLTEVRVSGVAQPAWEGMALRLPHDRNALDLGYAGLDFHVPEDNRYRCRLEGFDREWRDMGERREVSYTNLPPGQYRFWVMAANHDGVWGTGKPLLTLEIRPPWWQTWPAYIGFVTLGGLALYGGVRWRLRQLVARTRWLEEKVAERTHEVTRKNEELAAQRREMLESLSYAQTIQQAMLPSTETLTAALGGHFVLWKPKDIVSGDFYWLHEQDGEVVLVVADCTGHGVPGAFMSTIGNDLLEKIVADQGVRQPAEILHQLHHGIQRVLRQGERQTLMDGMDAAVCTLHRETGRLVFAGARRPLYLVADGVLTELKGDRATVGGGGRERSPRRFTPQQVTLTPGMMLYLTTDGFADQPNDRGKKYGTRRLLEVLVSVSGLLPAEQCVRLEAELAAHMGAEAQRDDITVFGFRVALPSPSRNGEAI</sequence>
<dbReference type="Gene3D" id="2.130.10.10">
    <property type="entry name" value="YVTN repeat-like/Quinoprotein amine dehydrogenase"/>
    <property type="match status" value="3"/>
</dbReference>
<dbReference type="InterPro" id="IPR011123">
    <property type="entry name" value="Y_Y_Y"/>
</dbReference>
<dbReference type="InterPro" id="IPR001932">
    <property type="entry name" value="PPM-type_phosphatase-like_dom"/>
</dbReference>
<dbReference type="SMART" id="SM00331">
    <property type="entry name" value="PP2C_SIG"/>
    <property type="match status" value="1"/>
</dbReference>
<dbReference type="SUPFAM" id="SSF81606">
    <property type="entry name" value="PP2C-like"/>
    <property type="match status" value="1"/>
</dbReference>
<keyword evidence="1" id="KW-0597">Phosphoprotein</keyword>
<dbReference type="Gene3D" id="2.60.40.10">
    <property type="entry name" value="Immunoglobulins"/>
    <property type="match status" value="1"/>
</dbReference>